<keyword evidence="1" id="KW-0812">Transmembrane</keyword>
<feature type="transmembrane region" description="Helical" evidence="1">
    <location>
        <begin position="200"/>
        <end position="221"/>
    </location>
</feature>
<dbReference type="Proteomes" id="UP000070657">
    <property type="component" value="Unassembled WGS sequence"/>
</dbReference>
<dbReference type="EMBL" id="LHXP01000001">
    <property type="protein sequence ID" value="KXA93998.1"/>
    <property type="molecule type" value="Genomic_DNA"/>
</dbReference>
<reference evidence="2 3" key="1">
    <citation type="journal article" date="2016" name="Sci. Rep.">
        <title>Metabolic traits of an uncultured archaeal lineage -MSBL1- from brine pools of the Red Sea.</title>
        <authorList>
            <person name="Mwirichia R."/>
            <person name="Alam I."/>
            <person name="Rashid M."/>
            <person name="Vinu M."/>
            <person name="Ba-Alawi W."/>
            <person name="Anthony Kamau A."/>
            <person name="Kamanda Ngugi D."/>
            <person name="Goker M."/>
            <person name="Klenk H.P."/>
            <person name="Bajic V."/>
            <person name="Stingl U."/>
        </authorList>
    </citation>
    <scope>NUCLEOTIDE SEQUENCE [LARGE SCALE GENOMIC DNA]</scope>
    <source>
        <strain evidence="2">SCGC-AAA259E22</strain>
    </source>
</reference>
<feature type="transmembrane region" description="Helical" evidence="1">
    <location>
        <begin position="7"/>
        <end position="26"/>
    </location>
</feature>
<feature type="transmembrane region" description="Helical" evidence="1">
    <location>
        <begin position="227"/>
        <end position="248"/>
    </location>
</feature>
<accession>A0A133UIK1</accession>
<comment type="caution">
    <text evidence="2">The sequence shown here is derived from an EMBL/GenBank/DDBJ whole genome shotgun (WGS) entry which is preliminary data.</text>
</comment>
<evidence type="ECO:0000256" key="1">
    <source>
        <dbReference type="SAM" id="Phobius"/>
    </source>
</evidence>
<keyword evidence="1" id="KW-1133">Transmembrane helix</keyword>
<evidence type="ECO:0000313" key="2">
    <source>
        <dbReference type="EMBL" id="KXA93998.1"/>
    </source>
</evidence>
<dbReference type="AlphaFoldDB" id="A0A133UIK1"/>
<feature type="transmembrane region" description="Helical" evidence="1">
    <location>
        <begin position="119"/>
        <end position="143"/>
    </location>
</feature>
<protein>
    <submittedName>
        <fullName evidence="2">Uncharacterized protein</fullName>
    </submittedName>
</protein>
<feature type="transmembrane region" description="Helical" evidence="1">
    <location>
        <begin position="79"/>
        <end position="99"/>
    </location>
</feature>
<name>A0A133UIK1_9EURY</name>
<gene>
    <name evidence="2" type="ORF">AKJ66_00085</name>
</gene>
<feature type="transmembrane region" description="Helical" evidence="1">
    <location>
        <begin position="38"/>
        <end position="59"/>
    </location>
</feature>
<proteinExistence type="predicted"/>
<organism evidence="2 3">
    <name type="scientific">candidate division MSBL1 archaeon SCGC-AAA259E22</name>
    <dbReference type="NCBI Taxonomy" id="1698265"/>
    <lineage>
        <taxon>Archaea</taxon>
        <taxon>Methanobacteriati</taxon>
        <taxon>Methanobacteriota</taxon>
        <taxon>candidate division MSBL1</taxon>
    </lineage>
</organism>
<evidence type="ECO:0000313" key="3">
    <source>
        <dbReference type="Proteomes" id="UP000070657"/>
    </source>
</evidence>
<keyword evidence="1" id="KW-0472">Membrane</keyword>
<sequence>MKGPIKAVLAIYTCASVFTYGSFFFFPQFVSLSFSGRLIWSIVGFSGLFLSVIVVSKLFIGEWKTRRIGWVKENFSMSFLWISALCFPVTLGNLVRAHVVGASTVIESFGIGISAPYSFWLPLFAITFWSFSGATSFSFLQAFPYESLREYPKKYILPSIALLFILQYNAPLVTGEFNPGDILWLGTIFLLIYHRFRNSLSLILAYVTLYEFPVLWCFGAAWGEAAFFTVLYARVAWSGIAASTLALFKLKGKMDFAKAPNNLEVSRGDPHCFHSRNMWSHYPAVLPQQCHGV</sequence>
<keyword evidence="3" id="KW-1185">Reference proteome</keyword>